<reference evidence="8" key="2">
    <citation type="journal article" date="2024" name="Antonie Van Leeuwenhoek">
        <title>Roseihalotalea indica gen. nov., sp. nov., a halophilic Bacteroidetes from mesopelagic Southwest Indian Ocean with higher carbohydrate metabolic potential.</title>
        <authorList>
            <person name="Chen B."/>
            <person name="Zhang M."/>
            <person name="Lin D."/>
            <person name="Ye J."/>
            <person name="Tang K."/>
        </authorList>
    </citation>
    <scope>NUCLEOTIDE SEQUENCE</scope>
    <source>
        <strain evidence="8">TK19036</strain>
    </source>
</reference>
<dbReference type="InterPro" id="IPR020846">
    <property type="entry name" value="MFS_dom"/>
</dbReference>
<dbReference type="EMBL" id="CP120682">
    <property type="protein sequence ID" value="WKN35593.1"/>
    <property type="molecule type" value="Genomic_DNA"/>
</dbReference>
<feature type="transmembrane region" description="Helical" evidence="6">
    <location>
        <begin position="12"/>
        <end position="36"/>
    </location>
</feature>
<evidence type="ECO:0000256" key="6">
    <source>
        <dbReference type="SAM" id="Phobius"/>
    </source>
</evidence>
<evidence type="ECO:0000256" key="2">
    <source>
        <dbReference type="ARBA" id="ARBA00022475"/>
    </source>
</evidence>
<comment type="subcellular location">
    <subcellularLocation>
        <location evidence="1">Cell inner membrane</location>
        <topology evidence="1">Multi-pass membrane protein</topology>
    </subcellularLocation>
</comment>
<feature type="transmembrane region" description="Helical" evidence="6">
    <location>
        <begin position="135"/>
        <end position="154"/>
    </location>
</feature>
<dbReference type="InterPro" id="IPR011701">
    <property type="entry name" value="MFS"/>
</dbReference>
<dbReference type="Pfam" id="PF07690">
    <property type="entry name" value="MFS_1"/>
    <property type="match status" value="1"/>
</dbReference>
<evidence type="ECO:0000256" key="5">
    <source>
        <dbReference type="ARBA" id="ARBA00023136"/>
    </source>
</evidence>
<evidence type="ECO:0000256" key="1">
    <source>
        <dbReference type="ARBA" id="ARBA00004429"/>
    </source>
</evidence>
<dbReference type="InterPro" id="IPR036259">
    <property type="entry name" value="MFS_trans_sf"/>
</dbReference>
<evidence type="ECO:0000256" key="4">
    <source>
        <dbReference type="ARBA" id="ARBA00022989"/>
    </source>
</evidence>
<feature type="transmembrane region" description="Helical" evidence="6">
    <location>
        <begin position="166"/>
        <end position="185"/>
    </location>
</feature>
<keyword evidence="5 6" id="KW-0472">Membrane</keyword>
<proteinExistence type="predicted"/>
<feature type="transmembrane region" description="Helical" evidence="6">
    <location>
        <begin position="211"/>
        <end position="232"/>
    </location>
</feature>
<gene>
    <name evidence="8" type="ORF">K4G66_24800</name>
</gene>
<dbReference type="AlphaFoldDB" id="A0AA49GK56"/>
<keyword evidence="3 6" id="KW-0812">Transmembrane</keyword>
<dbReference type="GO" id="GO:0022857">
    <property type="term" value="F:transmembrane transporter activity"/>
    <property type="evidence" value="ECO:0007669"/>
    <property type="project" value="InterPro"/>
</dbReference>
<sequence length="387" mass="41435">MEHTKSKKTNLALLPILFGFFIMGVADVVGISSAYVKRDFELSDALANLLPMMVFVWFAVFSVPTGVMMSRLGRKNTVLISMVVSLLALLVPLIAYQFYTVLIAFALLGIGNTILQVAINPLLTNVVRGEKVASSLTLGQFIKAIASFSGPIIAGFASGTLGNWKLIFPIFAAVTLLSSIWLLLVPIPKEKISETPTGFMESFSLLKNPTILLYFFAIVLLVGIDVGLNTSLPKLLMARTDMPIEEAGLGTSLYFAARTLGSFTGAILLMKLSGRKMYIGSAILGIVAMTLIFLVTNLWILFALIFCLGLAVANVFPIVFSAALQKDPQHANEISGLLIMGVAGGAIVPPIMGIVADAAGQTASLIVLLIAFIYLLINALRMKEKAA</sequence>
<organism evidence="8">
    <name type="scientific">Roseihalotalea indica</name>
    <dbReference type="NCBI Taxonomy" id="2867963"/>
    <lineage>
        <taxon>Bacteria</taxon>
        <taxon>Pseudomonadati</taxon>
        <taxon>Bacteroidota</taxon>
        <taxon>Cytophagia</taxon>
        <taxon>Cytophagales</taxon>
        <taxon>Catalimonadaceae</taxon>
        <taxon>Roseihalotalea</taxon>
    </lineage>
</organism>
<dbReference type="SUPFAM" id="SSF103473">
    <property type="entry name" value="MFS general substrate transporter"/>
    <property type="match status" value="1"/>
</dbReference>
<dbReference type="PROSITE" id="PS50850">
    <property type="entry name" value="MFS"/>
    <property type="match status" value="1"/>
</dbReference>
<evidence type="ECO:0000256" key="3">
    <source>
        <dbReference type="ARBA" id="ARBA00022692"/>
    </source>
</evidence>
<evidence type="ECO:0000259" key="7">
    <source>
        <dbReference type="PROSITE" id="PS50850"/>
    </source>
</evidence>
<keyword evidence="2" id="KW-1003">Cell membrane</keyword>
<feature type="transmembrane region" description="Helical" evidence="6">
    <location>
        <begin position="252"/>
        <end position="270"/>
    </location>
</feature>
<reference evidence="8" key="1">
    <citation type="journal article" date="2023" name="Comput. Struct. Biotechnol. J.">
        <title>Discovery of a novel marine Bacteroidetes with a rich repertoire of carbohydrate-active enzymes.</title>
        <authorList>
            <person name="Chen B."/>
            <person name="Liu G."/>
            <person name="Chen Q."/>
            <person name="Wang H."/>
            <person name="Liu L."/>
            <person name="Tang K."/>
        </authorList>
    </citation>
    <scope>NUCLEOTIDE SEQUENCE</scope>
    <source>
        <strain evidence="8">TK19036</strain>
    </source>
</reference>
<feature type="transmembrane region" description="Helical" evidence="6">
    <location>
        <begin position="362"/>
        <end position="380"/>
    </location>
</feature>
<dbReference type="PANTHER" id="PTHR43702">
    <property type="entry name" value="L-FUCOSE-PROTON SYMPORTER"/>
    <property type="match status" value="1"/>
</dbReference>
<feature type="transmembrane region" description="Helical" evidence="6">
    <location>
        <begin position="76"/>
        <end position="95"/>
    </location>
</feature>
<feature type="transmembrane region" description="Helical" evidence="6">
    <location>
        <begin position="101"/>
        <end position="123"/>
    </location>
</feature>
<keyword evidence="4 6" id="KW-1133">Transmembrane helix</keyword>
<feature type="domain" description="Major facilitator superfamily (MFS) profile" evidence="7">
    <location>
        <begin position="11"/>
        <end position="386"/>
    </location>
</feature>
<feature type="transmembrane region" description="Helical" evidence="6">
    <location>
        <begin position="336"/>
        <end position="356"/>
    </location>
</feature>
<dbReference type="InterPro" id="IPR050375">
    <property type="entry name" value="MFS_TsgA-like"/>
</dbReference>
<evidence type="ECO:0000313" key="8">
    <source>
        <dbReference type="EMBL" id="WKN35593.1"/>
    </source>
</evidence>
<feature type="transmembrane region" description="Helical" evidence="6">
    <location>
        <begin position="301"/>
        <end position="324"/>
    </location>
</feature>
<dbReference type="Gene3D" id="1.20.1250.20">
    <property type="entry name" value="MFS general substrate transporter like domains"/>
    <property type="match status" value="2"/>
</dbReference>
<feature type="transmembrane region" description="Helical" evidence="6">
    <location>
        <begin position="48"/>
        <end position="69"/>
    </location>
</feature>
<protein>
    <submittedName>
        <fullName evidence="8">MFS transporter</fullName>
    </submittedName>
</protein>
<name>A0AA49GK56_9BACT</name>
<accession>A0AA49GK56</accession>
<dbReference type="PANTHER" id="PTHR43702:SF3">
    <property type="entry name" value="PROTEIN TSGA"/>
    <property type="match status" value="1"/>
</dbReference>
<dbReference type="GO" id="GO:0005886">
    <property type="term" value="C:plasma membrane"/>
    <property type="evidence" value="ECO:0007669"/>
    <property type="project" value="UniProtKB-SubCell"/>
</dbReference>
<feature type="transmembrane region" description="Helical" evidence="6">
    <location>
        <begin position="277"/>
        <end position="295"/>
    </location>
</feature>